<evidence type="ECO:0000313" key="3">
    <source>
        <dbReference type="Proteomes" id="UP000183275"/>
    </source>
</evidence>
<sequence length="84" mass="9349">MSECPYYPSRQPYPETRPPPASGSYCAAGQVEVMESSQCKAETNSGSQRPTDATCQTENPRVCVHHRQAPDERVDNEDQTTDDE</sequence>
<organism evidence="2 3">
    <name type="scientific">Natrinema salifodinae</name>
    <dbReference type="NCBI Taxonomy" id="1202768"/>
    <lineage>
        <taxon>Archaea</taxon>
        <taxon>Methanobacteriati</taxon>
        <taxon>Methanobacteriota</taxon>
        <taxon>Stenosarchaea group</taxon>
        <taxon>Halobacteria</taxon>
        <taxon>Halobacteriales</taxon>
        <taxon>Natrialbaceae</taxon>
        <taxon>Natrinema</taxon>
    </lineage>
</organism>
<feature type="compositionally biased region" description="Polar residues" evidence="1">
    <location>
        <begin position="38"/>
        <end position="59"/>
    </location>
</feature>
<accession>A0A1I0M6P9</accession>
<evidence type="ECO:0000313" key="2">
    <source>
        <dbReference type="EMBL" id="SEV83949.1"/>
    </source>
</evidence>
<keyword evidence="3" id="KW-1185">Reference proteome</keyword>
<feature type="compositionally biased region" description="Acidic residues" evidence="1">
    <location>
        <begin position="74"/>
        <end position="84"/>
    </location>
</feature>
<protein>
    <submittedName>
        <fullName evidence="2">Uncharacterized protein</fullName>
    </submittedName>
</protein>
<proteinExistence type="predicted"/>
<dbReference type="EMBL" id="FOIS01000001">
    <property type="protein sequence ID" value="SEV83949.1"/>
    <property type="molecule type" value="Genomic_DNA"/>
</dbReference>
<feature type="region of interest" description="Disordered" evidence="1">
    <location>
        <begin position="1"/>
        <end position="24"/>
    </location>
</feature>
<feature type="region of interest" description="Disordered" evidence="1">
    <location>
        <begin position="38"/>
        <end position="84"/>
    </location>
</feature>
<dbReference type="Proteomes" id="UP000183275">
    <property type="component" value="Unassembled WGS sequence"/>
</dbReference>
<dbReference type="AlphaFoldDB" id="A0A1I0M6P9"/>
<name>A0A1I0M6P9_9EURY</name>
<evidence type="ECO:0000256" key="1">
    <source>
        <dbReference type="SAM" id="MobiDB-lite"/>
    </source>
</evidence>
<reference evidence="3" key="1">
    <citation type="submission" date="2016-10" db="EMBL/GenBank/DDBJ databases">
        <authorList>
            <person name="Varghese N."/>
        </authorList>
    </citation>
    <scope>NUCLEOTIDE SEQUENCE [LARGE SCALE GENOMIC DNA]</scope>
    <source>
        <strain evidence="3">CGMCC 1.12284</strain>
    </source>
</reference>
<gene>
    <name evidence="2" type="ORF">SAMN05216285_0553</name>
</gene>